<evidence type="ECO:0000313" key="1">
    <source>
        <dbReference type="EMBL" id="TCG04398.1"/>
    </source>
</evidence>
<protein>
    <submittedName>
        <fullName evidence="1">Uncharacterized protein</fullName>
    </submittedName>
</protein>
<organism evidence="1 2">
    <name type="scientific">Paraburkholderia steynii</name>
    <dbReference type="NCBI Taxonomy" id="1245441"/>
    <lineage>
        <taxon>Bacteria</taxon>
        <taxon>Pseudomonadati</taxon>
        <taxon>Pseudomonadota</taxon>
        <taxon>Betaproteobacteria</taxon>
        <taxon>Burkholderiales</taxon>
        <taxon>Burkholderiaceae</taxon>
        <taxon>Paraburkholderia</taxon>
    </lineage>
</organism>
<dbReference type="Proteomes" id="UP000294200">
    <property type="component" value="Unassembled WGS sequence"/>
</dbReference>
<reference evidence="1 2" key="1">
    <citation type="submission" date="2017-02" db="EMBL/GenBank/DDBJ databases">
        <title>Paraburkholderia sophoroidis sp. nov. and Paraburkholderia steynii sp. nov. rhizobial symbionts of the fynbos legume Hypocalyptus sophoroides.</title>
        <authorList>
            <person name="Steenkamp E.T."/>
            <person name="Beukes C.W."/>
            <person name="Van Zyl E."/>
            <person name="Avontuur J."/>
            <person name="Chan W.Y."/>
            <person name="Hassen A."/>
            <person name="Palmer M."/>
            <person name="Mthombeni L."/>
            <person name="Phalane F."/>
            <person name="Sereme K."/>
            <person name="Venter S.N."/>
        </authorList>
    </citation>
    <scope>NUCLEOTIDE SEQUENCE [LARGE SCALE GENOMIC DNA]</scope>
    <source>
        <strain evidence="1 2">HC1.1ba</strain>
    </source>
</reference>
<name>A0A4V2NGC3_9BURK</name>
<dbReference type="EMBL" id="MWML01000256">
    <property type="protein sequence ID" value="TCG04398.1"/>
    <property type="molecule type" value="Genomic_DNA"/>
</dbReference>
<comment type="caution">
    <text evidence="1">The sequence shown here is derived from an EMBL/GenBank/DDBJ whole genome shotgun (WGS) entry which is preliminary data.</text>
</comment>
<accession>A0A4V2NGC3</accession>
<proteinExistence type="predicted"/>
<dbReference type="AlphaFoldDB" id="A0A4V2NGC3"/>
<gene>
    <name evidence="1" type="ORF">BZM27_41165</name>
</gene>
<keyword evidence="2" id="KW-1185">Reference proteome</keyword>
<evidence type="ECO:0000313" key="2">
    <source>
        <dbReference type="Proteomes" id="UP000294200"/>
    </source>
</evidence>
<sequence length="131" mass="14883">MNPPVKLDLRARTELLAFLVESQLLARFVGGDWLTIENVVEFERIWLAANRGDADWFERVSISSWSQPLAERVEVNLPVAFGVGFAAASENPRLGFRATLVRMVYDMCLGHLVEMGWFMNGRLRSRDGQAR</sequence>